<protein>
    <submittedName>
        <fullName evidence="2">Uncharacterized protein</fullName>
    </submittedName>
</protein>
<feature type="compositionally biased region" description="Polar residues" evidence="1">
    <location>
        <begin position="86"/>
        <end position="95"/>
    </location>
</feature>
<reference evidence="2" key="1">
    <citation type="submission" date="2020-07" db="EMBL/GenBank/DDBJ databases">
        <title>The High-quality genome of the commercially important snow crab, Chionoecetes opilio.</title>
        <authorList>
            <person name="Jeong J.-H."/>
            <person name="Ryu S."/>
        </authorList>
    </citation>
    <scope>NUCLEOTIDE SEQUENCE</scope>
    <source>
        <strain evidence="2">MADBK_172401_WGS</strain>
        <tissue evidence="2">Digestive gland</tissue>
    </source>
</reference>
<sequence length="178" mass="19788">MVKRSHPRGAVVRWGTEPHQPGIQVALDTLRVLLRVSSALPPIRRPRRGGSQCVPRGLLRGNPGRNGSLDTDRPLHGHHAVPYTPPQGSEASPASCTPGRHLAETPYLWTRRSMILSERLGVAAAGARTGHGPLWGQCRFRPDQTPHKPRAPHARPTDPHLNRRQWVRWDSQCTVLEI</sequence>
<evidence type="ECO:0000313" key="2">
    <source>
        <dbReference type="EMBL" id="KAG0713479.1"/>
    </source>
</evidence>
<dbReference type="Proteomes" id="UP000770661">
    <property type="component" value="Unassembled WGS sequence"/>
</dbReference>
<proteinExistence type="predicted"/>
<keyword evidence="3" id="KW-1185">Reference proteome</keyword>
<dbReference type="EMBL" id="JACEEZ010021448">
    <property type="protein sequence ID" value="KAG0713479.1"/>
    <property type="molecule type" value="Genomic_DNA"/>
</dbReference>
<feature type="region of interest" description="Disordered" evidence="1">
    <location>
        <begin position="43"/>
        <end position="99"/>
    </location>
</feature>
<evidence type="ECO:0000313" key="3">
    <source>
        <dbReference type="Proteomes" id="UP000770661"/>
    </source>
</evidence>
<accession>A0A8J5CKC8</accession>
<comment type="caution">
    <text evidence="2">The sequence shown here is derived from an EMBL/GenBank/DDBJ whole genome shotgun (WGS) entry which is preliminary data.</text>
</comment>
<name>A0A8J5CKC8_CHIOP</name>
<gene>
    <name evidence="2" type="ORF">GWK47_016162</name>
</gene>
<feature type="compositionally biased region" description="Low complexity" evidence="1">
    <location>
        <begin position="55"/>
        <end position="67"/>
    </location>
</feature>
<evidence type="ECO:0000256" key="1">
    <source>
        <dbReference type="SAM" id="MobiDB-lite"/>
    </source>
</evidence>
<organism evidence="2 3">
    <name type="scientific">Chionoecetes opilio</name>
    <name type="common">Atlantic snow crab</name>
    <name type="synonym">Cancer opilio</name>
    <dbReference type="NCBI Taxonomy" id="41210"/>
    <lineage>
        <taxon>Eukaryota</taxon>
        <taxon>Metazoa</taxon>
        <taxon>Ecdysozoa</taxon>
        <taxon>Arthropoda</taxon>
        <taxon>Crustacea</taxon>
        <taxon>Multicrustacea</taxon>
        <taxon>Malacostraca</taxon>
        <taxon>Eumalacostraca</taxon>
        <taxon>Eucarida</taxon>
        <taxon>Decapoda</taxon>
        <taxon>Pleocyemata</taxon>
        <taxon>Brachyura</taxon>
        <taxon>Eubrachyura</taxon>
        <taxon>Majoidea</taxon>
        <taxon>Majidae</taxon>
        <taxon>Chionoecetes</taxon>
    </lineage>
</organism>
<dbReference type="AlphaFoldDB" id="A0A8J5CKC8"/>